<dbReference type="Proteomes" id="UP001140217">
    <property type="component" value="Unassembled WGS sequence"/>
</dbReference>
<comment type="caution">
    <text evidence="3">The sequence shown here is derived from an EMBL/GenBank/DDBJ whole genome shotgun (WGS) entry which is preliminary data.</text>
</comment>
<dbReference type="EMBL" id="JANBUL010000085">
    <property type="protein sequence ID" value="KAJ2782024.1"/>
    <property type="molecule type" value="Genomic_DNA"/>
</dbReference>
<feature type="domain" description="Hyaluronan/mRNA-binding protein" evidence="2">
    <location>
        <begin position="15"/>
        <end position="52"/>
    </location>
</feature>
<evidence type="ECO:0000313" key="3">
    <source>
        <dbReference type="EMBL" id="KAJ2782024.1"/>
    </source>
</evidence>
<proteinExistence type="predicted"/>
<dbReference type="InterPro" id="IPR006861">
    <property type="entry name" value="HABP4_PAIRBP1-bd"/>
</dbReference>
<dbReference type="OrthoDB" id="2122308at2759"/>
<dbReference type="Pfam" id="PF04774">
    <property type="entry name" value="HABP4_PAI-RBP1"/>
    <property type="match status" value="1"/>
</dbReference>
<sequence>MSAGALAKERHLARNGAGPRGSTKKEGSGRYNWGSDSAAVQDLEYEDDAGGVDDRQLNADPLAYAPAAQPKLAGRGEFDQARRTSEA</sequence>
<protein>
    <recommendedName>
        <fullName evidence="2">Hyaluronan/mRNA-binding protein domain-containing protein</fullName>
    </recommendedName>
</protein>
<keyword evidence="4" id="KW-1185">Reference proteome</keyword>
<feature type="region of interest" description="Disordered" evidence="1">
    <location>
        <begin position="1"/>
        <end position="87"/>
    </location>
</feature>
<accession>A0A9W8HGH0</accession>
<dbReference type="AlphaFoldDB" id="A0A9W8HGH0"/>
<gene>
    <name evidence="3" type="ORF">H4R18_002529</name>
</gene>
<organism evidence="3 4">
    <name type="scientific">Coemansia javaensis</name>
    <dbReference type="NCBI Taxonomy" id="2761396"/>
    <lineage>
        <taxon>Eukaryota</taxon>
        <taxon>Fungi</taxon>
        <taxon>Fungi incertae sedis</taxon>
        <taxon>Zoopagomycota</taxon>
        <taxon>Kickxellomycotina</taxon>
        <taxon>Kickxellomycetes</taxon>
        <taxon>Kickxellales</taxon>
        <taxon>Kickxellaceae</taxon>
        <taxon>Coemansia</taxon>
    </lineage>
</organism>
<evidence type="ECO:0000259" key="2">
    <source>
        <dbReference type="Pfam" id="PF04774"/>
    </source>
</evidence>
<name>A0A9W8HGH0_9FUNG</name>
<reference evidence="3" key="1">
    <citation type="submission" date="2022-07" db="EMBL/GenBank/DDBJ databases">
        <title>Phylogenomic reconstructions and comparative analyses of Kickxellomycotina fungi.</title>
        <authorList>
            <person name="Reynolds N.K."/>
            <person name="Stajich J.E."/>
            <person name="Barry K."/>
            <person name="Grigoriev I.V."/>
            <person name="Crous P."/>
            <person name="Smith M.E."/>
        </authorList>
    </citation>
    <scope>NUCLEOTIDE SEQUENCE</scope>
    <source>
        <strain evidence="3">NBRC 105414</strain>
    </source>
</reference>
<feature type="compositionally biased region" description="Basic and acidic residues" evidence="1">
    <location>
        <begin position="74"/>
        <end position="87"/>
    </location>
</feature>
<evidence type="ECO:0000256" key="1">
    <source>
        <dbReference type="SAM" id="MobiDB-lite"/>
    </source>
</evidence>
<evidence type="ECO:0000313" key="4">
    <source>
        <dbReference type="Proteomes" id="UP001140217"/>
    </source>
</evidence>